<dbReference type="GO" id="GO:0003677">
    <property type="term" value="F:DNA binding"/>
    <property type="evidence" value="ECO:0007669"/>
    <property type="project" value="UniProtKB-KW"/>
</dbReference>
<evidence type="ECO:0000313" key="8">
    <source>
        <dbReference type="EMBL" id="ANH81967.1"/>
    </source>
</evidence>
<dbReference type="SMART" id="SM00421">
    <property type="entry name" value="HTH_LUXR"/>
    <property type="match status" value="1"/>
</dbReference>
<dbReference type="AlphaFoldDB" id="A0A1A9I2S5"/>
<dbReference type="STRING" id="1176587.A8C56_14200"/>
<feature type="domain" description="Response regulatory" evidence="7">
    <location>
        <begin position="5"/>
        <end position="122"/>
    </location>
</feature>
<evidence type="ECO:0000313" key="9">
    <source>
        <dbReference type="Proteomes" id="UP000077667"/>
    </source>
</evidence>
<reference evidence="8 9" key="1">
    <citation type="submission" date="2016-05" db="EMBL/GenBank/DDBJ databases">
        <title>Niabella ginsenosidivorans BS26 whole genome sequencing.</title>
        <authorList>
            <person name="Im W.T."/>
            <person name="Siddiqi M.Z."/>
        </authorList>
    </citation>
    <scope>NUCLEOTIDE SEQUENCE [LARGE SCALE GENOMIC DNA]</scope>
    <source>
        <strain evidence="8 9">BS26</strain>
    </source>
</reference>
<dbReference type="EMBL" id="CP015772">
    <property type="protein sequence ID" value="ANH81967.1"/>
    <property type="molecule type" value="Genomic_DNA"/>
</dbReference>
<dbReference type="CDD" id="cd06170">
    <property type="entry name" value="LuxR_C_like"/>
    <property type="match status" value="1"/>
</dbReference>
<keyword evidence="1 5" id="KW-0597">Phosphoprotein</keyword>
<dbReference type="SUPFAM" id="SSF52172">
    <property type="entry name" value="CheY-like"/>
    <property type="match status" value="1"/>
</dbReference>
<evidence type="ECO:0000256" key="2">
    <source>
        <dbReference type="ARBA" id="ARBA00023015"/>
    </source>
</evidence>
<dbReference type="CDD" id="cd17535">
    <property type="entry name" value="REC_NarL-like"/>
    <property type="match status" value="1"/>
</dbReference>
<gene>
    <name evidence="8" type="ORF">A8C56_14200</name>
</gene>
<dbReference type="Proteomes" id="UP000077667">
    <property type="component" value="Chromosome"/>
</dbReference>
<dbReference type="OrthoDB" id="9797341at2"/>
<organism evidence="8 9">
    <name type="scientific">Niabella ginsenosidivorans</name>
    <dbReference type="NCBI Taxonomy" id="1176587"/>
    <lineage>
        <taxon>Bacteria</taxon>
        <taxon>Pseudomonadati</taxon>
        <taxon>Bacteroidota</taxon>
        <taxon>Chitinophagia</taxon>
        <taxon>Chitinophagales</taxon>
        <taxon>Chitinophagaceae</taxon>
        <taxon>Niabella</taxon>
    </lineage>
</organism>
<dbReference type="PANTHER" id="PTHR43214">
    <property type="entry name" value="TWO-COMPONENT RESPONSE REGULATOR"/>
    <property type="match status" value="1"/>
</dbReference>
<dbReference type="InterPro" id="IPR058245">
    <property type="entry name" value="NreC/VraR/RcsB-like_REC"/>
</dbReference>
<sequence>MTTKNILLIDDHPMVLEGLKALFQNREGITVAAAFTRGREAIAYLKKQPAVDVIFLDINLPEINGFELCKMIKKDFPAIKILALSTHYERSGVARMIQNGASGYIAKTAGAGELITAIDTVCNNGMYLGAGIQEKLTLPGQQGSGAPLPRLTRREKEILLHIADGKTTAQIAGLLFMSPLTAETHRKNLMRKLGAGNTATLIKIAVENGLL</sequence>
<feature type="modified residue" description="4-aspartylphosphate" evidence="5">
    <location>
        <position position="57"/>
    </location>
</feature>
<evidence type="ECO:0000259" key="6">
    <source>
        <dbReference type="PROSITE" id="PS50043"/>
    </source>
</evidence>
<keyword evidence="4" id="KW-0804">Transcription</keyword>
<dbReference type="SUPFAM" id="SSF46894">
    <property type="entry name" value="C-terminal effector domain of the bipartite response regulators"/>
    <property type="match status" value="1"/>
</dbReference>
<dbReference type="RefSeq" id="WP_067757282.1">
    <property type="nucleotide sequence ID" value="NZ_CP015772.1"/>
</dbReference>
<protein>
    <recommendedName>
        <fullName evidence="10">DNA-binding response regulator</fullName>
    </recommendedName>
</protein>
<dbReference type="GO" id="GO:0006355">
    <property type="term" value="P:regulation of DNA-templated transcription"/>
    <property type="evidence" value="ECO:0007669"/>
    <property type="project" value="InterPro"/>
</dbReference>
<keyword evidence="3" id="KW-0238">DNA-binding</keyword>
<dbReference type="InterPro" id="IPR039420">
    <property type="entry name" value="WalR-like"/>
</dbReference>
<dbReference type="PRINTS" id="PR00038">
    <property type="entry name" value="HTHLUXR"/>
</dbReference>
<evidence type="ECO:0000259" key="7">
    <source>
        <dbReference type="PROSITE" id="PS50110"/>
    </source>
</evidence>
<evidence type="ECO:0000256" key="1">
    <source>
        <dbReference type="ARBA" id="ARBA00022553"/>
    </source>
</evidence>
<keyword evidence="2" id="KW-0805">Transcription regulation</keyword>
<dbReference type="PANTHER" id="PTHR43214:SF41">
    <property type="entry name" value="NITRATE_NITRITE RESPONSE REGULATOR PROTEIN NARP"/>
    <property type="match status" value="1"/>
</dbReference>
<proteinExistence type="predicted"/>
<dbReference type="InterPro" id="IPR000792">
    <property type="entry name" value="Tscrpt_reg_LuxR_C"/>
</dbReference>
<dbReference type="PROSITE" id="PS50043">
    <property type="entry name" value="HTH_LUXR_2"/>
    <property type="match status" value="1"/>
</dbReference>
<dbReference type="SMART" id="SM00448">
    <property type="entry name" value="REC"/>
    <property type="match status" value="1"/>
</dbReference>
<evidence type="ECO:0000256" key="5">
    <source>
        <dbReference type="PROSITE-ProRule" id="PRU00169"/>
    </source>
</evidence>
<dbReference type="InterPro" id="IPR016032">
    <property type="entry name" value="Sig_transdc_resp-reg_C-effctor"/>
</dbReference>
<dbReference type="Gene3D" id="3.40.50.2300">
    <property type="match status" value="1"/>
</dbReference>
<feature type="domain" description="HTH luxR-type" evidence="6">
    <location>
        <begin position="144"/>
        <end position="209"/>
    </location>
</feature>
<keyword evidence="9" id="KW-1185">Reference proteome</keyword>
<evidence type="ECO:0000256" key="3">
    <source>
        <dbReference type="ARBA" id="ARBA00023125"/>
    </source>
</evidence>
<dbReference type="PROSITE" id="PS50110">
    <property type="entry name" value="RESPONSE_REGULATORY"/>
    <property type="match status" value="1"/>
</dbReference>
<dbReference type="GO" id="GO:0000160">
    <property type="term" value="P:phosphorelay signal transduction system"/>
    <property type="evidence" value="ECO:0007669"/>
    <property type="project" value="InterPro"/>
</dbReference>
<name>A0A1A9I2S5_9BACT</name>
<dbReference type="InterPro" id="IPR001789">
    <property type="entry name" value="Sig_transdc_resp-reg_receiver"/>
</dbReference>
<evidence type="ECO:0000256" key="4">
    <source>
        <dbReference type="ARBA" id="ARBA00023163"/>
    </source>
</evidence>
<accession>A0A1A9I2S5</accession>
<dbReference type="Pfam" id="PF00072">
    <property type="entry name" value="Response_reg"/>
    <property type="match status" value="1"/>
</dbReference>
<dbReference type="KEGG" id="nia:A8C56_14200"/>
<dbReference type="InterPro" id="IPR011006">
    <property type="entry name" value="CheY-like_superfamily"/>
</dbReference>
<evidence type="ECO:0008006" key="10">
    <source>
        <dbReference type="Google" id="ProtNLM"/>
    </source>
</evidence>
<dbReference type="Pfam" id="PF00196">
    <property type="entry name" value="GerE"/>
    <property type="match status" value="1"/>
</dbReference>